<organism evidence="11 12">
    <name type="scientific">Capsicum baccatum</name>
    <name type="common">Peruvian pepper</name>
    <dbReference type="NCBI Taxonomy" id="33114"/>
    <lineage>
        <taxon>Eukaryota</taxon>
        <taxon>Viridiplantae</taxon>
        <taxon>Streptophyta</taxon>
        <taxon>Embryophyta</taxon>
        <taxon>Tracheophyta</taxon>
        <taxon>Spermatophyta</taxon>
        <taxon>Magnoliopsida</taxon>
        <taxon>eudicotyledons</taxon>
        <taxon>Gunneridae</taxon>
        <taxon>Pentapetalae</taxon>
        <taxon>asterids</taxon>
        <taxon>lamiids</taxon>
        <taxon>Solanales</taxon>
        <taxon>Solanaceae</taxon>
        <taxon>Solanoideae</taxon>
        <taxon>Capsiceae</taxon>
        <taxon>Capsicum</taxon>
    </lineage>
</organism>
<protein>
    <submittedName>
        <fullName evidence="11">Uncharacterized protein</fullName>
    </submittedName>
</protein>
<accession>A0A2G2WYX1</accession>
<evidence type="ECO:0000256" key="2">
    <source>
        <dbReference type="ARBA" id="ARBA00009592"/>
    </source>
</evidence>
<keyword evidence="4" id="KW-0433">Leucine-rich repeat</keyword>
<evidence type="ECO:0000256" key="10">
    <source>
        <dbReference type="ARBA" id="ARBA00037847"/>
    </source>
</evidence>
<proteinExistence type="inferred from homology"/>
<evidence type="ECO:0000256" key="1">
    <source>
        <dbReference type="ARBA" id="ARBA00004236"/>
    </source>
</evidence>
<keyword evidence="8" id="KW-1133">Transmembrane helix</keyword>
<keyword evidence="3" id="KW-1003">Cell membrane</keyword>
<dbReference type="Pfam" id="PF13855">
    <property type="entry name" value="LRR_8"/>
    <property type="match status" value="1"/>
</dbReference>
<evidence type="ECO:0000313" key="12">
    <source>
        <dbReference type="Proteomes" id="UP000224567"/>
    </source>
</evidence>
<gene>
    <name evidence="11" type="ORF">CQW23_10162</name>
</gene>
<keyword evidence="6" id="KW-0732">Signal</keyword>
<evidence type="ECO:0000256" key="6">
    <source>
        <dbReference type="ARBA" id="ARBA00022729"/>
    </source>
</evidence>
<dbReference type="PANTHER" id="PTHR48062">
    <property type="entry name" value="RECEPTOR-LIKE PROTEIN 14"/>
    <property type="match status" value="1"/>
</dbReference>
<dbReference type="AlphaFoldDB" id="A0A2G2WYX1"/>
<dbReference type="InterPro" id="IPR001611">
    <property type="entry name" value="Leu-rich_rpt"/>
</dbReference>
<dbReference type="Gene3D" id="3.80.10.10">
    <property type="entry name" value="Ribonuclease Inhibitor"/>
    <property type="match status" value="1"/>
</dbReference>
<sequence>MGLRPRTSQHGVFPNATKSNKFHKKSLCYVSERYSPDFLPIICQIETLESLDVSQNHLSSIPNGFITGCRGISRLKLLNFSRNRLEGALPTFTGFGKLVSLDFSHNNLTGKVAVEWIELTQEFEPQL</sequence>
<dbReference type="PROSITE" id="PS51450">
    <property type="entry name" value="LRR"/>
    <property type="match status" value="1"/>
</dbReference>
<keyword evidence="5" id="KW-0812">Transmembrane</keyword>
<comment type="caution">
    <text evidence="11">The sequence shown here is derived from an EMBL/GenBank/DDBJ whole genome shotgun (WGS) entry which is preliminary data.</text>
</comment>
<reference evidence="11 12" key="1">
    <citation type="journal article" date="2017" name="Genome Biol.">
        <title>New reference genome sequences of hot pepper reveal the massive evolution of plant disease-resistance genes by retroduplication.</title>
        <authorList>
            <person name="Kim S."/>
            <person name="Park J."/>
            <person name="Yeom S.I."/>
            <person name="Kim Y.M."/>
            <person name="Seo E."/>
            <person name="Kim K.T."/>
            <person name="Kim M.S."/>
            <person name="Lee J.M."/>
            <person name="Cheong K."/>
            <person name="Shin H.S."/>
            <person name="Kim S.B."/>
            <person name="Han K."/>
            <person name="Lee J."/>
            <person name="Park M."/>
            <person name="Lee H.A."/>
            <person name="Lee H.Y."/>
            <person name="Lee Y."/>
            <person name="Oh S."/>
            <person name="Lee J.H."/>
            <person name="Choi E."/>
            <person name="Choi E."/>
            <person name="Lee S.E."/>
            <person name="Jeon J."/>
            <person name="Kim H."/>
            <person name="Choi G."/>
            <person name="Song H."/>
            <person name="Lee J."/>
            <person name="Lee S.C."/>
            <person name="Kwon J.K."/>
            <person name="Lee H.Y."/>
            <person name="Koo N."/>
            <person name="Hong Y."/>
            <person name="Kim R.W."/>
            <person name="Kang W.H."/>
            <person name="Huh J.H."/>
            <person name="Kang B.C."/>
            <person name="Yang T.J."/>
            <person name="Lee Y.H."/>
            <person name="Bennetzen J.L."/>
            <person name="Choi D."/>
        </authorList>
    </citation>
    <scope>NUCLEOTIDE SEQUENCE [LARGE SCALE GENOMIC DNA]</scope>
    <source>
        <strain evidence="12">cv. PBC81</strain>
    </source>
</reference>
<keyword evidence="7" id="KW-0677">Repeat</keyword>
<comment type="subcellular location">
    <subcellularLocation>
        <location evidence="1">Cell membrane</location>
    </subcellularLocation>
    <subcellularLocation>
        <location evidence="10">Endomembrane system</location>
        <topology evidence="10">Single-pass membrane protein</topology>
    </subcellularLocation>
</comment>
<dbReference type="InterPro" id="IPR051502">
    <property type="entry name" value="RLP_Defense_Trigger"/>
</dbReference>
<dbReference type="OrthoDB" id="1734050at2759"/>
<dbReference type="GO" id="GO:0005886">
    <property type="term" value="C:plasma membrane"/>
    <property type="evidence" value="ECO:0007669"/>
    <property type="project" value="UniProtKB-SubCell"/>
</dbReference>
<evidence type="ECO:0000256" key="5">
    <source>
        <dbReference type="ARBA" id="ARBA00022692"/>
    </source>
</evidence>
<dbReference type="SUPFAM" id="SSF52058">
    <property type="entry name" value="L domain-like"/>
    <property type="match status" value="1"/>
</dbReference>
<dbReference type="EMBL" id="MLFT02000004">
    <property type="protein sequence ID" value="PHT50415.1"/>
    <property type="molecule type" value="Genomic_DNA"/>
</dbReference>
<evidence type="ECO:0000256" key="3">
    <source>
        <dbReference type="ARBA" id="ARBA00022475"/>
    </source>
</evidence>
<keyword evidence="9" id="KW-0472">Membrane</keyword>
<reference evidence="12" key="2">
    <citation type="journal article" date="2017" name="J. Anim. Genet.">
        <title>Multiple reference genome sequences of hot pepper reveal the massive evolution of plant disease resistance genes by retroduplication.</title>
        <authorList>
            <person name="Kim S."/>
            <person name="Park J."/>
            <person name="Yeom S.-I."/>
            <person name="Kim Y.-M."/>
            <person name="Seo E."/>
            <person name="Kim K.-T."/>
            <person name="Kim M.-S."/>
            <person name="Lee J.M."/>
            <person name="Cheong K."/>
            <person name="Shin H.-S."/>
            <person name="Kim S.-B."/>
            <person name="Han K."/>
            <person name="Lee J."/>
            <person name="Park M."/>
            <person name="Lee H.-A."/>
            <person name="Lee H.-Y."/>
            <person name="Lee Y."/>
            <person name="Oh S."/>
            <person name="Lee J.H."/>
            <person name="Choi E."/>
            <person name="Choi E."/>
            <person name="Lee S.E."/>
            <person name="Jeon J."/>
            <person name="Kim H."/>
            <person name="Choi G."/>
            <person name="Song H."/>
            <person name="Lee J."/>
            <person name="Lee S.-C."/>
            <person name="Kwon J.-K."/>
            <person name="Lee H.-Y."/>
            <person name="Koo N."/>
            <person name="Hong Y."/>
            <person name="Kim R.W."/>
            <person name="Kang W.-H."/>
            <person name="Huh J.H."/>
            <person name="Kang B.-C."/>
            <person name="Yang T.-J."/>
            <person name="Lee Y.-H."/>
            <person name="Bennetzen J.L."/>
            <person name="Choi D."/>
        </authorList>
    </citation>
    <scope>NUCLEOTIDE SEQUENCE [LARGE SCALE GENOMIC DNA]</scope>
    <source>
        <strain evidence="12">cv. PBC81</strain>
    </source>
</reference>
<evidence type="ECO:0000256" key="9">
    <source>
        <dbReference type="ARBA" id="ARBA00023136"/>
    </source>
</evidence>
<dbReference type="PANTHER" id="PTHR48062:SF52">
    <property type="entry name" value="RECEPTOR-LIKE PROTEIN 8-RELATED"/>
    <property type="match status" value="1"/>
</dbReference>
<evidence type="ECO:0000256" key="4">
    <source>
        <dbReference type="ARBA" id="ARBA00022614"/>
    </source>
</evidence>
<comment type="similarity">
    <text evidence="2">Belongs to the RLP family.</text>
</comment>
<evidence type="ECO:0000256" key="7">
    <source>
        <dbReference type="ARBA" id="ARBA00022737"/>
    </source>
</evidence>
<dbReference type="Proteomes" id="UP000224567">
    <property type="component" value="Unassembled WGS sequence"/>
</dbReference>
<keyword evidence="12" id="KW-1185">Reference proteome</keyword>
<dbReference type="InterPro" id="IPR032675">
    <property type="entry name" value="LRR_dom_sf"/>
</dbReference>
<dbReference type="GO" id="GO:0012505">
    <property type="term" value="C:endomembrane system"/>
    <property type="evidence" value="ECO:0007669"/>
    <property type="project" value="UniProtKB-SubCell"/>
</dbReference>
<evidence type="ECO:0000256" key="8">
    <source>
        <dbReference type="ARBA" id="ARBA00022989"/>
    </source>
</evidence>
<name>A0A2G2WYX1_CAPBA</name>
<evidence type="ECO:0000313" key="11">
    <source>
        <dbReference type="EMBL" id="PHT50415.1"/>
    </source>
</evidence>